<evidence type="ECO:0000313" key="1">
    <source>
        <dbReference type="EMBL" id="KAJ7394828.1"/>
    </source>
</evidence>
<comment type="caution">
    <text evidence="1">The sequence shown here is derived from an EMBL/GenBank/DDBJ whole genome shotgun (WGS) entry which is preliminary data.</text>
</comment>
<name>A0A9X0DDK6_9CNID</name>
<dbReference type="EMBL" id="MU825396">
    <property type="protein sequence ID" value="KAJ7394828.1"/>
    <property type="molecule type" value="Genomic_DNA"/>
</dbReference>
<gene>
    <name evidence="1" type="ORF">OS493_000663</name>
</gene>
<dbReference type="GO" id="GO:0004842">
    <property type="term" value="F:ubiquitin-protein transferase activity"/>
    <property type="evidence" value="ECO:0007669"/>
    <property type="project" value="InterPro"/>
</dbReference>
<dbReference type="InterPro" id="IPR035983">
    <property type="entry name" value="Hect_E3_ubiquitin_ligase"/>
</dbReference>
<reference evidence="1" key="1">
    <citation type="submission" date="2023-01" db="EMBL/GenBank/DDBJ databases">
        <title>Genome assembly of the deep-sea coral Lophelia pertusa.</title>
        <authorList>
            <person name="Herrera S."/>
            <person name="Cordes E."/>
        </authorList>
    </citation>
    <scope>NUCLEOTIDE SEQUENCE</scope>
    <source>
        <strain evidence="1">USNM1676648</strain>
        <tissue evidence="1">Polyp</tissue>
    </source>
</reference>
<evidence type="ECO:0008006" key="3">
    <source>
        <dbReference type="Google" id="ProtNLM"/>
    </source>
</evidence>
<dbReference type="OrthoDB" id="5950012at2759"/>
<proteinExistence type="predicted"/>
<dbReference type="Gene3D" id="3.30.2410.10">
    <property type="entry name" value="Hect, E3 ligase catalytic domain"/>
    <property type="match status" value="1"/>
</dbReference>
<evidence type="ECO:0000313" key="2">
    <source>
        <dbReference type="Proteomes" id="UP001163046"/>
    </source>
</evidence>
<sequence>MVTINVGVMTDKETIKRGETLSLKVSSTAPPEAIRHAALKKHCSFNQRFNSETEYKLSFKDGSEIKHIPGIDPEEPFTLWRFKEESGFGYARITLYLLPQGDVFEELREYLDEKDDQLYGFASSEMLEFCNSRLFPDGFPTQSVLAVARDDFVNAGEVMAMSIAQGGPCPNFLAPEIYSVLSRSFVIEDLKDESLKETCLKLTSALEDQLSNILMEDHVLDTLQHIGYNGVPTRENKESIKRVVEAICMYDQSPPGSMSSIVKLEEGLKTYGLLKSIREHSLMWKPVFVPGGAPSLTATAFLNELLVTFSLSDVKKQQEIDAYYHFTNYIQSLDTDGLQTALKWAVGASTIPPLGLPNKIYIQFLHGCAPGCRCRPTTSTCSLTVTIPTHLDNEDDMKSIMASAIADSQGFQLV</sequence>
<organism evidence="1 2">
    <name type="scientific">Desmophyllum pertusum</name>
    <dbReference type="NCBI Taxonomy" id="174260"/>
    <lineage>
        <taxon>Eukaryota</taxon>
        <taxon>Metazoa</taxon>
        <taxon>Cnidaria</taxon>
        <taxon>Anthozoa</taxon>
        <taxon>Hexacorallia</taxon>
        <taxon>Scleractinia</taxon>
        <taxon>Caryophylliina</taxon>
        <taxon>Caryophylliidae</taxon>
        <taxon>Desmophyllum</taxon>
    </lineage>
</organism>
<accession>A0A9X0DDK6</accession>
<dbReference type="SUPFAM" id="SSF56204">
    <property type="entry name" value="Hect, E3 ligase catalytic domain"/>
    <property type="match status" value="1"/>
</dbReference>
<dbReference type="Proteomes" id="UP001163046">
    <property type="component" value="Unassembled WGS sequence"/>
</dbReference>
<protein>
    <recommendedName>
        <fullName evidence="3">G2 M phase-specific E3 ubiquitin- ligase-like</fullName>
    </recommendedName>
</protein>
<dbReference type="AlphaFoldDB" id="A0A9X0DDK6"/>
<keyword evidence="2" id="KW-1185">Reference proteome</keyword>